<accession>A0ABW5KCG4</accession>
<keyword evidence="8" id="KW-1185">Reference proteome</keyword>
<dbReference type="Proteomes" id="UP001597545">
    <property type="component" value="Unassembled WGS sequence"/>
</dbReference>
<dbReference type="PROSITE" id="PS51257">
    <property type="entry name" value="PROKAR_LIPOPROTEIN"/>
    <property type="match status" value="1"/>
</dbReference>
<keyword evidence="6" id="KW-0732">Signal</keyword>
<sequence length="551" mass="61914">MQKKLFMGFGIALSLLAACRTSSPDSYQADLIIYGGTSAAITAAVQAKKSGKSVLVISPDKHLGGLSSGGLGFTDTGDKSVIGGLARDFYHRIYMYYQDSATWRWQKPADYGNTGQGTPAIDGDARTMWIFEPHIAEQVFEDYVKEYKLDVRRDEWLDRTNGIVKKDGRIVSLTTLSGKTYTGKMFIDATYEGDLLAAAGVSYHVGREPTHQYKEKWNGVQTGVLHHDHWFKQDISPYIVPGDSSSGLLYGISGDDPGTYGQGDHRVQAYCFRMCLSNHPDNRIAFAKPDNYRPENYELLARVFAAGWRETFRKFDPIPNRKTDTNNHGPFSTDFIGMNYDYPDASYERRREIIKQHEDYQKGLLYFLANDSRVPADVRTEMAEWGLARDEFKDNGHWPHQLYIREARRLIGEYVMTEHDTFSERVIHDPVGMGSYALDSHNVQRYVKADGYVQNEGDIGVKPKKGPYQIAYGSLVPKKSECTNLLVPVCVSSSHIAFGSIRMEPVFMILGQSAALAAVLAIDQGVGVQDVEYKELQQALLHEKQVLSNKQ</sequence>
<evidence type="ECO:0000313" key="7">
    <source>
        <dbReference type="EMBL" id="MFD2546469.1"/>
    </source>
</evidence>
<gene>
    <name evidence="7" type="ORF">ACFSR5_02285</name>
</gene>
<proteinExistence type="predicted"/>
<keyword evidence="5" id="KW-0411">Iron-sulfur</keyword>
<dbReference type="RefSeq" id="WP_380900286.1">
    <property type="nucleotide sequence ID" value="NZ_JBHUEG010000002.1"/>
</dbReference>
<name>A0ABW5KCG4_9SPHI</name>
<dbReference type="InterPro" id="IPR039650">
    <property type="entry name" value="HdrA-like"/>
</dbReference>
<reference evidence="8" key="1">
    <citation type="journal article" date="2019" name="Int. J. Syst. Evol. Microbiol.">
        <title>The Global Catalogue of Microorganisms (GCM) 10K type strain sequencing project: providing services to taxonomists for standard genome sequencing and annotation.</title>
        <authorList>
            <consortium name="The Broad Institute Genomics Platform"/>
            <consortium name="The Broad Institute Genome Sequencing Center for Infectious Disease"/>
            <person name="Wu L."/>
            <person name="Ma J."/>
        </authorList>
    </citation>
    <scope>NUCLEOTIDE SEQUENCE [LARGE SCALE GENOMIC DNA]</scope>
    <source>
        <strain evidence="8">KCTC 42662</strain>
    </source>
</reference>
<feature type="signal peptide" evidence="6">
    <location>
        <begin position="1"/>
        <end position="17"/>
    </location>
</feature>
<evidence type="ECO:0000256" key="6">
    <source>
        <dbReference type="SAM" id="SignalP"/>
    </source>
</evidence>
<evidence type="ECO:0000256" key="2">
    <source>
        <dbReference type="ARBA" id="ARBA00022723"/>
    </source>
</evidence>
<keyword evidence="3 7" id="KW-0560">Oxidoreductase</keyword>
<keyword evidence="4" id="KW-0408">Iron</keyword>
<evidence type="ECO:0000256" key="4">
    <source>
        <dbReference type="ARBA" id="ARBA00023004"/>
    </source>
</evidence>
<dbReference type="GO" id="GO:0016491">
    <property type="term" value="F:oxidoreductase activity"/>
    <property type="evidence" value="ECO:0007669"/>
    <property type="project" value="UniProtKB-KW"/>
</dbReference>
<dbReference type="EMBL" id="JBHULR010000001">
    <property type="protein sequence ID" value="MFD2546469.1"/>
    <property type="molecule type" value="Genomic_DNA"/>
</dbReference>
<dbReference type="InterPro" id="IPR036188">
    <property type="entry name" value="FAD/NAD-bd_sf"/>
</dbReference>
<evidence type="ECO:0000256" key="1">
    <source>
        <dbReference type="ARBA" id="ARBA00022485"/>
    </source>
</evidence>
<dbReference type="EC" id="1.-.-.-" evidence="7"/>
<keyword evidence="2" id="KW-0479">Metal-binding</keyword>
<dbReference type="Pfam" id="PF12831">
    <property type="entry name" value="FAD_oxidored"/>
    <property type="match status" value="1"/>
</dbReference>
<comment type="caution">
    <text evidence="7">The sequence shown here is derived from an EMBL/GenBank/DDBJ whole genome shotgun (WGS) entry which is preliminary data.</text>
</comment>
<dbReference type="Gene3D" id="3.50.50.60">
    <property type="entry name" value="FAD/NAD(P)-binding domain"/>
    <property type="match status" value="1"/>
</dbReference>
<keyword evidence="1" id="KW-0004">4Fe-4S</keyword>
<evidence type="ECO:0000313" key="8">
    <source>
        <dbReference type="Proteomes" id="UP001597545"/>
    </source>
</evidence>
<dbReference type="SUPFAM" id="SSF51905">
    <property type="entry name" value="FAD/NAD(P)-binding domain"/>
    <property type="match status" value="1"/>
</dbReference>
<dbReference type="PANTHER" id="PTHR43498">
    <property type="entry name" value="FERREDOXIN:COB-COM HETERODISULFIDE REDUCTASE SUBUNIT A"/>
    <property type="match status" value="1"/>
</dbReference>
<evidence type="ECO:0000256" key="5">
    <source>
        <dbReference type="ARBA" id="ARBA00023014"/>
    </source>
</evidence>
<evidence type="ECO:0000256" key="3">
    <source>
        <dbReference type="ARBA" id="ARBA00023002"/>
    </source>
</evidence>
<organism evidence="7 8">
    <name type="scientific">Sphingobacterium suaedae</name>
    <dbReference type="NCBI Taxonomy" id="1686402"/>
    <lineage>
        <taxon>Bacteria</taxon>
        <taxon>Pseudomonadati</taxon>
        <taxon>Bacteroidota</taxon>
        <taxon>Sphingobacteriia</taxon>
        <taxon>Sphingobacteriales</taxon>
        <taxon>Sphingobacteriaceae</taxon>
        <taxon>Sphingobacterium</taxon>
    </lineage>
</organism>
<dbReference type="PANTHER" id="PTHR43498:SF1">
    <property type="entry name" value="COB--COM HETERODISULFIDE REDUCTASE IRON-SULFUR SUBUNIT A"/>
    <property type="match status" value="1"/>
</dbReference>
<protein>
    <submittedName>
        <fullName evidence="7">FAD-dependent oxidoreductase</fullName>
        <ecNumber evidence="7">1.-.-.-</ecNumber>
    </submittedName>
</protein>
<feature type="chain" id="PRO_5047344934" evidence="6">
    <location>
        <begin position="18"/>
        <end position="551"/>
    </location>
</feature>